<accession>A0A3N4JT90</accession>
<protein>
    <submittedName>
        <fullName evidence="2">Uncharacterized protein</fullName>
    </submittedName>
</protein>
<evidence type="ECO:0000313" key="3">
    <source>
        <dbReference type="Proteomes" id="UP000276215"/>
    </source>
</evidence>
<feature type="region of interest" description="Disordered" evidence="1">
    <location>
        <begin position="14"/>
        <end position="51"/>
    </location>
</feature>
<evidence type="ECO:0000313" key="2">
    <source>
        <dbReference type="EMBL" id="RPB01574.1"/>
    </source>
</evidence>
<sequence length="51" mass="6132">MVYVQRVHLYRTVPHPSITPGENKEETRKKKLPPKKRKEKRRKFIKGDCIS</sequence>
<proteinExistence type="predicted"/>
<organism evidence="2 3">
    <name type="scientific">Choiromyces venosus 120613-1</name>
    <dbReference type="NCBI Taxonomy" id="1336337"/>
    <lineage>
        <taxon>Eukaryota</taxon>
        <taxon>Fungi</taxon>
        <taxon>Dikarya</taxon>
        <taxon>Ascomycota</taxon>
        <taxon>Pezizomycotina</taxon>
        <taxon>Pezizomycetes</taxon>
        <taxon>Pezizales</taxon>
        <taxon>Tuberaceae</taxon>
        <taxon>Choiromyces</taxon>
    </lineage>
</organism>
<gene>
    <name evidence="2" type="ORF">L873DRAFT_1803291</name>
</gene>
<dbReference type="Proteomes" id="UP000276215">
    <property type="component" value="Unassembled WGS sequence"/>
</dbReference>
<dbReference type="AlphaFoldDB" id="A0A3N4JT90"/>
<evidence type="ECO:0000256" key="1">
    <source>
        <dbReference type="SAM" id="MobiDB-lite"/>
    </source>
</evidence>
<reference evidence="2 3" key="1">
    <citation type="journal article" date="2018" name="Nat. Ecol. Evol.">
        <title>Pezizomycetes genomes reveal the molecular basis of ectomycorrhizal truffle lifestyle.</title>
        <authorList>
            <person name="Murat C."/>
            <person name="Payen T."/>
            <person name="Noel B."/>
            <person name="Kuo A."/>
            <person name="Morin E."/>
            <person name="Chen J."/>
            <person name="Kohler A."/>
            <person name="Krizsan K."/>
            <person name="Balestrini R."/>
            <person name="Da Silva C."/>
            <person name="Montanini B."/>
            <person name="Hainaut M."/>
            <person name="Levati E."/>
            <person name="Barry K.W."/>
            <person name="Belfiori B."/>
            <person name="Cichocki N."/>
            <person name="Clum A."/>
            <person name="Dockter R.B."/>
            <person name="Fauchery L."/>
            <person name="Guy J."/>
            <person name="Iotti M."/>
            <person name="Le Tacon F."/>
            <person name="Lindquist E.A."/>
            <person name="Lipzen A."/>
            <person name="Malagnac F."/>
            <person name="Mello A."/>
            <person name="Molinier V."/>
            <person name="Miyauchi S."/>
            <person name="Poulain J."/>
            <person name="Riccioni C."/>
            <person name="Rubini A."/>
            <person name="Sitrit Y."/>
            <person name="Splivallo R."/>
            <person name="Traeger S."/>
            <person name="Wang M."/>
            <person name="Zifcakova L."/>
            <person name="Wipf D."/>
            <person name="Zambonelli A."/>
            <person name="Paolocci F."/>
            <person name="Nowrousian M."/>
            <person name="Ottonello S."/>
            <person name="Baldrian P."/>
            <person name="Spatafora J.W."/>
            <person name="Henrissat B."/>
            <person name="Nagy L.G."/>
            <person name="Aury J.M."/>
            <person name="Wincker P."/>
            <person name="Grigoriev I.V."/>
            <person name="Bonfante P."/>
            <person name="Martin F.M."/>
        </authorList>
    </citation>
    <scope>NUCLEOTIDE SEQUENCE [LARGE SCALE GENOMIC DNA]</scope>
    <source>
        <strain evidence="2 3">120613-1</strain>
    </source>
</reference>
<dbReference type="EMBL" id="ML120372">
    <property type="protein sequence ID" value="RPB01574.1"/>
    <property type="molecule type" value="Genomic_DNA"/>
</dbReference>
<name>A0A3N4JT90_9PEZI</name>
<feature type="compositionally biased region" description="Basic residues" evidence="1">
    <location>
        <begin position="29"/>
        <end position="44"/>
    </location>
</feature>
<keyword evidence="3" id="KW-1185">Reference proteome</keyword>